<evidence type="ECO:0000313" key="2">
    <source>
        <dbReference type="Proteomes" id="UP000070544"/>
    </source>
</evidence>
<evidence type="ECO:0000313" key="1">
    <source>
        <dbReference type="EMBL" id="KXS14524.1"/>
    </source>
</evidence>
<sequence>MDPPNEVGEEREKISRYDLEPGHNSTLELVSLKKLIDGLLFHGGIRDWKWTTESARYGPLRTSIRNFPMETTWAKDGWERALELNTFLLDGILPSGDPSGLRYTPPVTYWNRVTWTSMSNQNPPTVRGLTPEIQTLVERALAIRTNQIFHDGNHRTGILTLLEGLHEMGHICTRFDPVDLYIIISNRALTDWRPTR</sequence>
<dbReference type="Proteomes" id="UP000070544">
    <property type="component" value="Unassembled WGS sequence"/>
</dbReference>
<protein>
    <recommendedName>
        <fullName evidence="3">Fido domain-containing protein</fullName>
    </recommendedName>
</protein>
<feature type="non-terminal residue" evidence="1">
    <location>
        <position position="1"/>
    </location>
</feature>
<evidence type="ECO:0008006" key="3">
    <source>
        <dbReference type="Google" id="ProtNLM"/>
    </source>
</evidence>
<keyword evidence="2" id="KW-1185">Reference proteome</keyword>
<gene>
    <name evidence="1" type="ORF">M427DRAFT_57439</name>
</gene>
<name>A0A139AD63_GONPJ</name>
<reference evidence="1 2" key="1">
    <citation type="journal article" date="2015" name="Genome Biol. Evol.">
        <title>Phylogenomic analyses indicate that early fungi evolved digesting cell walls of algal ancestors of land plants.</title>
        <authorList>
            <person name="Chang Y."/>
            <person name="Wang S."/>
            <person name="Sekimoto S."/>
            <person name="Aerts A.L."/>
            <person name="Choi C."/>
            <person name="Clum A."/>
            <person name="LaButti K.M."/>
            <person name="Lindquist E.A."/>
            <person name="Yee Ngan C."/>
            <person name="Ohm R.A."/>
            <person name="Salamov A.A."/>
            <person name="Grigoriev I.V."/>
            <person name="Spatafora J.W."/>
            <person name="Berbee M.L."/>
        </authorList>
    </citation>
    <scope>NUCLEOTIDE SEQUENCE [LARGE SCALE GENOMIC DNA]</scope>
    <source>
        <strain evidence="1 2">JEL478</strain>
    </source>
</reference>
<dbReference type="EMBL" id="KQ965768">
    <property type="protein sequence ID" value="KXS14524.1"/>
    <property type="molecule type" value="Genomic_DNA"/>
</dbReference>
<organism evidence="1 2">
    <name type="scientific">Gonapodya prolifera (strain JEL478)</name>
    <name type="common">Monoblepharis prolifera</name>
    <dbReference type="NCBI Taxonomy" id="1344416"/>
    <lineage>
        <taxon>Eukaryota</taxon>
        <taxon>Fungi</taxon>
        <taxon>Fungi incertae sedis</taxon>
        <taxon>Chytridiomycota</taxon>
        <taxon>Chytridiomycota incertae sedis</taxon>
        <taxon>Monoblepharidomycetes</taxon>
        <taxon>Monoblepharidales</taxon>
        <taxon>Gonapodyaceae</taxon>
        <taxon>Gonapodya</taxon>
    </lineage>
</organism>
<accession>A0A139AD63</accession>
<dbReference type="AlphaFoldDB" id="A0A139AD63"/>
<proteinExistence type="predicted"/>